<dbReference type="Proteomes" id="UP001165160">
    <property type="component" value="Unassembled WGS sequence"/>
</dbReference>
<evidence type="ECO:0000313" key="2">
    <source>
        <dbReference type="EMBL" id="GMI07128.1"/>
    </source>
</evidence>
<dbReference type="EMBL" id="BRXX01000359">
    <property type="protein sequence ID" value="GMI07128.1"/>
    <property type="molecule type" value="Genomic_DNA"/>
</dbReference>
<sequence length="92" mass="10093">MAPGKSYSDMKRSVKKSVKEGGCKTYPDVILKDMKNVKIQLYVFDTGKQVNGWRTVVRDATPLAKCYVRDGNSDVGFRGSGGGSVILANFKK</sequence>
<comment type="caution">
    <text evidence="2">The sequence shown here is derived from an EMBL/GenBank/DDBJ whole genome shotgun (WGS) entry which is preliminary data.</text>
</comment>
<organism evidence="2 3">
    <name type="scientific">Triparma verrucosa</name>
    <dbReference type="NCBI Taxonomy" id="1606542"/>
    <lineage>
        <taxon>Eukaryota</taxon>
        <taxon>Sar</taxon>
        <taxon>Stramenopiles</taxon>
        <taxon>Ochrophyta</taxon>
        <taxon>Bolidophyceae</taxon>
        <taxon>Parmales</taxon>
        <taxon>Triparmaceae</taxon>
        <taxon>Triparma</taxon>
    </lineage>
</organism>
<name>A0A9W7CEB1_9STRA</name>
<protein>
    <submittedName>
        <fullName evidence="2">Uncharacterized protein</fullName>
    </submittedName>
</protein>
<dbReference type="AlphaFoldDB" id="A0A9W7CEB1"/>
<feature type="compositionally biased region" description="Basic and acidic residues" evidence="1">
    <location>
        <begin position="8"/>
        <end position="20"/>
    </location>
</feature>
<keyword evidence="3" id="KW-1185">Reference proteome</keyword>
<feature type="region of interest" description="Disordered" evidence="1">
    <location>
        <begin position="1"/>
        <end position="20"/>
    </location>
</feature>
<gene>
    <name evidence="2" type="ORF">TrVE_jg4745</name>
</gene>
<accession>A0A9W7CEB1</accession>
<reference evidence="3" key="1">
    <citation type="journal article" date="2023" name="Commun. Biol.">
        <title>Genome analysis of Parmales, the sister group of diatoms, reveals the evolutionary specialization of diatoms from phago-mixotrophs to photoautotrophs.</title>
        <authorList>
            <person name="Ban H."/>
            <person name="Sato S."/>
            <person name="Yoshikawa S."/>
            <person name="Yamada K."/>
            <person name="Nakamura Y."/>
            <person name="Ichinomiya M."/>
            <person name="Sato N."/>
            <person name="Blanc-Mathieu R."/>
            <person name="Endo H."/>
            <person name="Kuwata A."/>
            <person name="Ogata H."/>
        </authorList>
    </citation>
    <scope>NUCLEOTIDE SEQUENCE [LARGE SCALE GENOMIC DNA]</scope>
    <source>
        <strain evidence="3">NIES 3699</strain>
    </source>
</reference>
<proteinExistence type="predicted"/>
<evidence type="ECO:0000256" key="1">
    <source>
        <dbReference type="SAM" id="MobiDB-lite"/>
    </source>
</evidence>
<evidence type="ECO:0000313" key="3">
    <source>
        <dbReference type="Proteomes" id="UP001165160"/>
    </source>
</evidence>